<feature type="domain" description="Xylanolytic transcriptional activator regulatory" evidence="8">
    <location>
        <begin position="158"/>
        <end position="235"/>
    </location>
</feature>
<evidence type="ECO:0000256" key="7">
    <source>
        <dbReference type="SAM" id="MobiDB-lite"/>
    </source>
</evidence>
<dbReference type="AlphaFoldDB" id="A0A7R7VP30"/>
<reference evidence="9" key="2">
    <citation type="submission" date="2021-02" db="EMBL/GenBank/DDBJ databases">
        <title>Aspergillus chevalieri M1 genome sequence.</title>
        <authorList>
            <person name="Kadooka C."/>
            <person name="Mori K."/>
            <person name="Futagami T."/>
        </authorList>
    </citation>
    <scope>NUCLEOTIDE SEQUENCE</scope>
    <source>
        <strain evidence="9">M1</strain>
    </source>
</reference>
<evidence type="ECO:0000256" key="5">
    <source>
        <dbReference type="ARBA" id="ARBA00023163"/>
    </source>
</evidence>
<evidence type="ECO:0000256" key="6">
    <source>
        <dbReference type="ARBA" id="ARBA00023242"/>
    </source>
</evidence>
<reference evidence="9" key="1">
    <citation type="submission" date="2021-01" db="EMBL/GenBank/DDBJ databases">
        <authorList>
            <consortium name="Aspergillus chevalieri M1 genome sequencing consortium"/>
            <person name="Kazuki M."/>
            <person name="Futagami T."/>
        </authorList>
    </citation>
    <scope>NUCLEOTIDE SEQUENCE</scope>
    <source>
        <strain evidence="9">M1</strain>
    </source>
</reference>
<dbReference type="GO" id="GO:0008270">
    <property type="term" value="F:zinc ion binding"/>
    <property type="evidence" value="ECO:0007669"/>
    <property type="project" value="InterPro"/>
</dbReference>
<keyword evidence="5" id="KW-0804">Transcription</keyword>
<dbReference type="EMBL" id="AP024419">
    <property type="protein sequence ID" value="BCR88228.1"/>
    <property type="molecule type" value="Genomic_DNA"/>
</dbReference>
<dbReference type="CDD" id="cd12148">
    <property type="entry name" value="fungal_TF_MHR"/>
    <property type="match status" value="1"/>
</dbReference>
<evidence type="ECO:0000259" key="8">
    <source>
        <dbReference type="SMART" id="SM00906"/>
    </source>
</evidence>
<evidence type="ECO:0000256" key="4">
    <source>
        <dbReference type="ARBA" id="ARBA00023125"/>
    </source>
</evidence>
<dbReference type="KEGG" id="ache:ACHE_40792S"/>
<keyword evidence="6" id="KW-0539">Nucleus</keyword>
<keyword evidence="1" id="KW-0479">Metal-binding</keyword>
<dbReference type="SMART" id="SM00906">
    <property type="entry name" value="Fungal_trans"/>
    <property type="match status" value="1"/>
</dbReference>
<sequence>MFPYGDQSPPLRHAGIADHLAKRAQLSPSALEDFTEPEPIVEHLLDLFWTYQASHVLVVDRHIFLRHRRLARESDGIGDRKFYTPCLLYSILALASLISTDKGVRRYSTPPEGIAGDWFNQRARILFEAEMEVPTVTTVQAAILIGSRYGTFVDSSLGWTFSGIAFRMATKLGLQLDCSRVVAMGEMSEEEAQNRSVTFWGSYVEDRLFSAYRQRPMMLMDWDITIARPRAQAQANPHMSPNYLPFTVLLNRLCGETLLGLYGQRHYNSQNGGLNKIASNIHRQLCEWQQNLPTDLSWPAIGSMAPTAPSVLVLHMHFYYNLILLHRPFLEFSKVLREISQGPNALTTSTTTCAIAAANIVRLVHDYREHYNIRQISPNAVHITFIAATIHLINFRLTNTDSHDHLLHGCVIALSELQDSYPMARRALEILHTLIDRFGPLDSGQPGQDASIANQNPQSEKCSRGTPSPTVTNNQQTDSLLPSYPWALDSLLDDWSEPLEVPSLMDFDCLPGTSGAMEETIQDYERFAPNAQSSGSAPIAGFNDPGFPLLGMDLDISGVLEMENRGLFDVFYGRTYGLG</sequence>
<dbReference type="GO" id="GO:0006351">
    <property type="term" value="P:DNA-templated transcription"/>
    <property type="evidence" value="ECO:0007669"/>
    <property type="project" value="InterPro"/>
</dbReference>
<gene>
    <name evidence="9" type="ORF">ACHE_40792S</name>
</gene>
<keyword evidence="4" id="KW-0238">DNA-binding</keyword>
<dbReference type="GO" id="GO:0003677">
    <property type="term" value="F:DNA binding"/>
    <property type="evidence" value="ECO:0007669"/>
    <property type="project" value="UniProtKB-KW"/>
</dbReference>
<dbReference type="InterPro" id="IPR007219">
    <property type="entry name" value="XnlR_reg_dom"/>
</dbReference>
<dbReference type="Pfam" id="PF04082">
    <property type="entry name" value="Fungal_trans"/>
    <property type="match status" value="1"/>
</dbReference>
<dbReference type="RefSeq" id="XP_043136750.1">
    <property type="nucleotide sequence ID" value="XM_043279030.1"/>
</dbReference>
<organism evidence="9 10">
    <name type="scientific">Aspergillus chevalieri</name>
    <name type="common">Eurotium chevalieri</name>
    <dbReference type="NCBI Taxonomy" id="182096"/>
    <lineage>
        <taxon>Eukaryota</taxon>
        <taxon>Fungi</taxon>
        <taxon>Dikarya</taxon>
        <taxon>Ascomycota</taxon>
        <taxon>Pezizomycotina</taxon>
        <taxon>Eurotiomycetes</taxon>
        <taxon>Eurotiomycetidae</taxon>
        <taxon>Eurotiales</taxon>
        <taxon>Aspergillaceae</taxon>
        <taxon>Aspergillus</taxon>
        <taxon>Aspergillus subgen. Aspergillus</taxon>
    </lineage>
</organism>
<feature type="compositionally biased region" description="Polar residues" evidence="7">
    <location>
        <begin position="445"/>
        <end position="478"/>
    </location>
</feature>
<feature type="region of interest" description="Disordered" evidence="7">
    <location>
        <begin position="444"/>
        <end position="478"/>
    </location>
</feature>
<evidence type="ECO:0000256" key="3">
    <source>
        <dbReference type="ARBA" id="ARBA00023015"/>
    </source>
</evidence>
<evidence type="ECO:0000256" key="2">
    <source>
        <dbReference type="ARBA" id="ARBA00022833"/>
    </source>
</evidence>
<evidence type="ECO:0000313" key="9">
    <source>
        <dbReference type="EMBL" id="BCR88228.1"/>
    </source>
</evidence>
<proteinExistence type="predicted"/>
<keyword evidence="2" id="KW-0862">Zinc</keyword>
<protein>
    <recommendedName>
        <fullName evidence="8">Xylanolytic transcriptional activator regulatory domain-containing protein</fullName>
    </recommendedName>
</protein>
<accession>A0A7R7VP30</accession>
<keyword evidence="10" id="KW-1185">Reference proteome</keyword>
<evidence type="ECO:0000256" key="1">
    <source>
        <dbReference type="ARBA" id="ARBA00022723"/>
    </source>
</evidence>
<name>A0A7R7VP30_ASPCH</name>
<evidence type="ECO:0000313" key="10">
    <source>
        <dbReference type="Proteomes" id="UP000637239"/>
    </source>
</evidence>
<keyword evidence="3" id="KW-0805">Transcription regulation</keyword>
<dbReference type="Proteomes" id="UP000637239">
    <property type="component" value="Chromosome 4"/>
</dbReference>
<dbReference type="PANTHER" id="PTHR31313">
    <property type="entry name" value="TY1 ENHANCER ACTIVATOR"/>
    <property type="match status" value="1"/>
</dbReference>
<dbReference type="PANTHER" id="PTHR31313:SF81">
    <property type="entry name" value="TY1 ENHANCER ACTIVATOR"/>
    <property type="match status" value="1"/>
</dbReference>
<dbReference type="GeneID" id="66982587"/>
<dbReference type="InterPro" id="IPR051615">
    <property type="entry name" value="Transcr_Regulatory_Elem"/>
</dbReference>